<reference evidence="3 4" key="1">
    <citation type="submission" date="2018-08" db="EMBL/GenBank/DDBJ databases">
        <title>Genomic Encyclopedia of Archaeal and Bacterial Type Strains, Phase II (KMG-II): from individual species to whole genera.</title>
        <authorList>
            <person name="Goeker M."/>
        </authorList>
    </citation>
    <scope>NUCLEOTIDE SEQUENCE [LARGE SCALE GENOMIC DNA]</scope>
    <source>
        <strain evidence="3 4">ATCC 27112</strain>
    </source>
</reference>
<proteinExistence type="inferred from homology"/>
<dbReference type="EMBL" id="QXEV01000001">
    <property type="protein sequence ID" value="RIA78457.1"/>
    <property type="molecule type" value="Genomic_DNA"/>
</dbReference>
<dbReference type="Proteomes" id="UP000266506">
    <property type="component" value="Unassembled WGS sequence"/>
</dbReference>
<dbReference type="CDD" id="cd00609">
    <property type="entry name" value="AAT_like"/>
    <property type="match status" value="1"/>
</dbReference>
<evidence type="ECO:0000259" key="2">
    <source>
        <dbReference type="Pfam" id="PF00155"/>
    </source>
</evidence>
<dbReference type="InterPro" id="IPR015424">
    <property type="entry name" value="PyrdxlP-dep_Trfase"/>
</dbReference>
<dbReference type="InterPro" id="IPR004839">
    <property type="entry name" value="Aminotransferase_I/II_large"/>
</dbReference>
<evidence type="ECO:0000313" key="3">
    <source>
        <dbReference type="EMBL" id="RIA78457.1"/>
    </source>
</evidence>
<keyword evidence="1 3" id="KW-0032">Aminotransferase</keyword>
<protein>
    <recommendedName>
        <fullName evidence="1">Aminotransferase</fullName>
        <ecNumber evidence="1">2.6.1.-</ecNumber>
    </recommendedName>
</protein>
<evidence type="ECO:0000256" key="1">
    <source>
        <dbReference type="RuleBase" id="RU000481"/>
    </source>
</evidence>
<dbReference type="SUPFAM" id="SSF53383">
    <property type="entry name" value="PLP-dependent transferases"/>
    <property type="match status" value="1"/>
</dbReference>
<dbReference type="EC" id="2.6.1.-" evidence="1"/>
<dbReference type="PANTHER" id="PTHR42691">
    <property type="entry name" value="ASPARTATE AMINOTRANSFERASE YHDR-RELATED"/>
    <property type="match status" value="1"/>
</dbReference>
<dbReference type="InterPro" id="IPR015422">
    <property type="entry name" value="PyrdxlP-dep_Trfase_small"/>
</dbReference>
<accession>A0A397S3C5</accession>
<sequence>MVNEKSFLLGNTGSAIRELFEYGKKRKAIVGEDNVFDYSIGNPSIPSPSIVNETLIKLLKEKEATSLHGYTSAVGDLNVRRAIVEYINKTYSVNEKPELVYMTCGAAASLTITMNAILNKGDEIIALAPFFPEYRVFCEKAGGVLKVVPCRKEDFQIDFDLLAKSITKNTKGIIINSPNNPTGVVFKEDTIKKLASLLEAKEKEFNTDIYIISDEPYRELVYDKETIVPYVTKYYANTIVCYSFSKSISLPGERIGYILVGANCKDAITVYKAIAGAGRSLGFVCAPALFQYMIPSILGHTSDLSIYKKNRDLLYKTLTDYGYQIAFPDGAFYLWVKALEDDANKFAEHAKKFELLLVPSDSFGMGGYVRIAYCQDPLMIERSLPAFKKLILDYKK</sequence>
<organism evidence="3 4">
    <name type="scientific">Anaeroplasma bactoclasticum</name>
    <dbReference type="NCBI Taxonomy" id="2088"/>
    <lineage>
        <taxon>Bacteria</taxon>
        <taxon>Bacillati</taxon>
        <taxon>Mycoplasmatota</taxon>
        <taxon>Mollicutes</taxon>
        <taxon>Anaeroplasmatales</taxon>
        <taxon>Anaeroplasmataceae</taxon>
        <taxon>Anaeroplasma</taxon>
    </lineage>
</organism>
<dbReference type="RefSeq" id="WP_119015204.1">
    <property type="nucleotide sequence ID" value="NZ_QXEV01000001.1"/>
</dbReference>
<dbReference type="Pfam" id="PF00155">
    <property type="entry name" value="Aminotran_1_2"/>
    <property type="match status" value="1"/>
</dbReference>
<dbReference type="FunCoup" id="A0A397S3C5">
    <property type="interactions" value="128"/>
</dbReference>
<comment type="caution">
    <text evidence="3">The sequence shown here is derived from an EMBL/GenBank/DDBJ whole genome shotgun (WGS) entry which is preliminary data.</text>
</comment>
<gene>
    <name evidence="3" type="ORF">EI71_00017</name>
</gene>
<dbReference type="PANTHER" id="PTHR42691:SF1">
    <property type="entry name" value="ASPARTATE AMINOTRANSFERASE YHDR-RELATED"/>
    <property type="match status" value="1"/>
</dbReference>
<feature type="domain" description="Aminotransferase class I/classII large" evidence="2">
    <location>
        <begin position="36"/>
        <end position="375"/>
    </location>
</feature>
<dbReference type="PROSITE" id="PS00105">
    <property type="entry name" value="AA_TRANSFER_CLASS_1"/>
    <property type="match status" value="1"/>
</dbReference>
<dbReference type="Gene3D" id="3.40.640.10">
    <property type="entry name" value="Type I PLP-dependent aspartate aminotransferase-like (Major domain)"/>
    <property type="match status" value="1"/>
</dbReference>
<dbReference type="GO" id="GO:0008483">
    <property type="term" value="F:transaminase activity"/>
    <property type="evidence" value="ECO:0007669"/>
    <property type="project" value="UniProtKB-KW"/>
</dbReference>
<dbReference type="AlphaFoldDB" id="A0A397S3C5"/>
<comment type="cofactor">
    <cofactor evidence="1">
        <name>pyridoxal 5'-phosphate</name>
        <dbReference type="ChEBI" id="CHEBI:597326"/>
    </cofactor>
</comment>
<keyword evidence="1 3" id="KW-0808">Transferase</keyword>
<dbReference type="Gene3D" id="3.90.1150.10">
    <property type="entry name" value="Aspartate Aminotransferase, domain 1"/>
    <property type="match status" value="1"/>
</dbReference>
<keyword evidence="4" id="KW-1185">Reference proteome</keyword>
<dbReference type="NCBIfam" id="NF005305">
    <property type="entry name" value="PRK06836.1"/>
    <property type="match status" value="1"/>
</dbReference>
<dbReference type="InParanoid" id="A0A397S3C5"/>
<dbReference type="OrthoDB" id="367386at2"/>
<dbReference type="InterPro" id="IPR004838">
    <property type="entry name" value="NHTrfase_class1_PyrdxlP-BS"/>
</dbReference>
<name>A0A397S3C5_9MOLU</name>
<dbReference type="InterPro" id="IPR015421">
    <property type="entry name" value="PyrdxlP-dep_Trfase_major"/>
</dbReference>
<comment type="similarity">
    <text evidence="1">Belongs to the class-I pyridoxal-phosphate-dependent aminotransferase family.</text>
</comment>
<evidence type="ECO:0000313" key="4">
    <source>
        <dbReference type="Proteomes" id="UP000266506"/>
    </source>
</evidence>
<dbReference type="GO" id="GO:0030170">
    <property type="term" value="F:pyridoxal phosphate binding"/>
    <property type="evidence" value="ECO:0007669"/>
    <property type="project" value="InterPro"/>
</dbReference>